<proteinExistence type="predicted"/>
<feature type="signal peptide" evidence="2">
    <location>
        <begin position="1"/>
        <end position="22"/>
    </location>
</feature>
<feature type="transmembrane region" description="Helical" evidence="1">
    <location>
        <begin position="29"/>
        <end position="52"/>
    </location>
</feature>
<name>A0AAV7W9D0_PLEWA</name>
<sequence length="58" mass="6306">CSAAFLFLAIFSLVLRLQSCQCFLHSMTVLLTSATLLILSTICCHIASLLLIGNFEVT</sequence>
<protein>
    <submittedName>
        <fullName evidence="3">Uncharacterized protein</fullName>
    </submittedName>
</protein>
<keyword evidence="4" id="KW-1185">Reference proteome</keyword>
<accession>A0AAV7W9D0</accession>
<feature type="non-terminal residue" evidence="3">
    <location>
        <position position="58"/>
    </location>
</feature>
<keyword evidence="1" id="KW-0812">Transmembrane</keyword>
<evidence type="ECO:0000313" key="3">
    <source>
        <dbReference type="EMBL" id="KAJ1209684.1"/>
    </source>
</evidence>
<keyword evidence="1" id="KW-1133">Transmembrane helix</keyword>
<reference evidence="3" key="1">
    <citation type="journal article" date="2022" name="bioRxiv">
        <title>Sequencing and chromosome-scale assembly of the giantPleurodeles waltlgenome.</title>
        <authorList>
            <person name="Brown T."/>
            <person name="Elewa A."/>
            <person name="Iarovenko S."/>
            <person name="Subramanian E."/>
            <person name="Araus A.J."/>
            <person name="Petzold A."/>
            <person name="Susuki M."/>
            <person name="Suzuki K.-i.T."/>
            <person name="Hayashi T."/>
            <person name="Toyoda A."/>
            <person name="Oliveira C."/>
            <person name="Osipova E."/>
            <person name="Leigh N.D."/>
            <person name="Simon A."/>
            <person name="Yun M.H."/>
        </authorList>
    </citation>
    <scope>NUCLEOTIDE SEQUENCE</scope>
    <source>
        <strain evidence="3">20211129_DDA</strain>
        <tissue evidence="3">Liver</tissue>
    </source>
</reference>
<comment type="caution">
    <text evidence="3">The sequence shown here is derived from an EMBL/GenBank/DDBJ whole genome shotgun (WGS) entry which is preliminary data.</text>
</comment>
<gene>
    <name evidence="3" type="ORF">NDU88_005057</name>
</gene>
<feature type="chain" id="PRO_5043372753" evidence="2">
    <location>
        <begin position="23"/>
        <end position="58"/>
    </location>
</feature>
<keyword evidence="2" id="KW-0732">Signal</keyword>
<feature type="non-terminal residue" evidence="3">
    <location>
        <position position="1"/>
    </location>
</feature>
<dbReference type="Proteomes" id="UP001066276">
    <property type="component" value="Chromosome 1_2"/>
</dbReference>
<dbReference type="AlphaFoldDB" id="A0AAV7W9D0"/>
<organism evidence="3 4">
    <name type="scientific">Pleurodeles waltl</name>
    <name type="common">Iberian ribbed newt</name>
    <dbReference type="NCBI Taxonomy" id="8319"/>
    <lineage>
        <taxon>Eukaryota</taxon>
        <taxon>Metazoa</taxon>
        <taxon>Chordata</taxon>
        <taxon>Craniata</taxon>
        <taxon>Vertebrata</taxon>
        <taxon>Euteleostomi</taxon>
        <taxon>Amphibia</taxon>
        <taxon>Batrachia</taxon>
        <taxon>Caudata</taxon>
        <taxon>Salamandroidea</taxon>
        <taxon>Salamandridae</taxon>
        <taxon>Pleurodelinae</taxon>
        <taxon>Pleurodeles</taxon>
    </lineage>
</organism>
<evidence type="ECO:0000256" key="2">
    <source>
        <dbReference type="SAM" id="SignalP"/>
    </source>
</evidence>
<keyword evidence="1" id="KW-0472">Membrane</keyword>
<dbReference type="EMBL" id="JANPWB010000002">
    <property type="protein sequence ID" value="KAJ1209684.1"/>
    <property type="molecule type" value="Genomic_DNA"/>
</dbReference>
<evidence type="ECO:0000313" key="4">
    <source>
        <dbReference type="Proteomes" id="UP001066276"/>
    </source>
</evidence>
<evidence type="ECO:0000256" key="1">
    <source>
        <dbReference type="SAM" id="Phobius"/>
    </source>
</evidence>